<reference evidence="1" key="1">
    <citation type="submission" date="2023-11" db="EMBL/GenBank/DDBJ databases">
        <title>Identification and selenium tolerance of Delftia acidovorans R3-25.</title>
        <authorList>
            <person name="Zhang S."/>
            <person name="Liu Y."/>
            <person name="Guo Y."/>
        </authorList>
    </citation>
    <scope>NUCLEOTIDE SEQUENCE</scope>
    <source>
        <strain evidence="1">R3-25</strain>
    </source>
</reference>
<dbReference type="InterPro" id="IPR036619">
    <property type="entry name" value="NinB_sf"/>
</dbReference>
<protein>
    <submittedName>
        <fullName evidence="1">Recombination protein NinB</fullName>
    </submittedName>
</protein>
<sequence>MTDRLTLSLWEEGQAHKAVSFLWKNAKEAVRDGKRMVAELRPETRSDAQNRHYHGLISQIAAHIGGDLADPDDAKRILISAFKIETQDVLADEWAKFGDLRMGRGLHKEIVVLGTQSRGFSKKLGAAFIEWLYAFGASHDVQFKAQEWK</sequence>
<comment type="caution">
    <text evidence="1">The sequence shown here is derived from an EMBL/GenBank/DDBJ whole genome shotgun (WGS) entry which is preliminary data.</text>
</comment>
<accession>A0AAJ2VAB4</accession>
<evidence type="ECO:0000313" key="1">
    <source>
        <dbReference type="EMBL" id="MDX4957899.1"/>
    </source>
</evidence>
<dbReference type="Pfam" id="PF05772">
    <property type="entry name" value="NinB"/>
    <property type="match status" value="1"/>
</dbReference>
<dbReference type="InterPro" id="IPR008711">
    <property type="entry name" value="Recombinase_NinB"/>
</dbReference>
<name>A0AAJ2VAB4_DELAC</name>
<dbReference type="AlphaFoldDB" id="A0AAJ2VAB4"/>
<proteinExistence type="predicted"/>
<dbReference type="EMBL" id="JAWWMZ010000022">
    <property type="protein sequence ID" value="MDX4957899.1"/>
    <property type="molecule type" value="Genomic_DNA"/>
</dbReference>
<dbReference type="Proteomes" id="UP001287445">
    <property type="component" value="Unassembled WGS sequence"/>
</dbReference>
<dbReference type="SUPFAM" id="SSF103370">
    <property type="entry name" value="NinB"/>
    <property type="match status" value="1"/>
</dbReference>
<gene>
    <name evidence="1" type="ORF">SGN30_31145</name>
</gene>
<evidence type="ECO:0000313" key="2">
    <source>
        <dbReference type="Proteomes" id="UP001287445"/>
    </source>
</evidence>
<dbReference type="Gene3D" id="1.10.3790.10">
    <property type="entry name" value="NinB"/>
    <property type="match status" value="1"/>
</dbReference>
<dbReference type="RefSeq" id="WP_319076965.1">
    <property type="nucleotide sequence ID" value="NZ_JAWWMZ010000022.1"/>
</dbReference>
<organism evidence="1 2">
    <name type="scientific">Delftia acidovorans</name>
    <name type="common">Pseudomonas acidovorans</name>
    <name type="synonym">Comamonas acidovorans</name>
    <dbReference type="NCBI Taxonomy" id="80866"/>
    <lineage>
        <taxon>Bacteria</taxon>
        <taxon>Pseudomonadati</taxon>
        <taxon>Pseudomonadota</taxon>
        <taxon>Betaproteobacteria</taxon>
        <taxon>Burkholderiales</taxon>
        <taxon>Comamonadaceae</taxon>
        <taxon>Delftia</taxon>
    </lineage>
</organism>